<accession>A0AA38WFU5</accession>
<evidence type="ECO:0000313" key="6">
    <source>
        <dbReference type="Proteomes" id="UP001172457"/>
    </source>
</evidence>
<dbReference type="InterPro" id="IPR044859">
    <property type="entry name" value="Allene_oxi_cyc_Dirigent"/>
</dbReference>
<evidence type="ECO:0000256" key="4">
    <source>
        <dbReference type="RuleBase" id="RU363099"/>
    </source>
</evidence>
<dbReference type="Pfam" id="PF03018">
    <property type="entry name" value="Dirigent"/>
    <property type="match status" value="2"/>
</dbReference>
<keyword evidence="3 4" id="KW-0964">Secreted</keyword>
<reference evidence="5" key="1">
    <citation type="submission" date="2023-03" db="EMBL/GenBank/DDBJ databases">
        <title>Chromosome-scale reference genome and RAD-based genetic map of yellow starthistle (Centaurea solstitialis) reveal putative structural variation and QTLs associated with invader traits.</title>
        <authorList>
            <person name="Reatini B."/>
            <person name="Cang F.A."/>
            <person name="Jiang Q."/>
            <person name="Mckibben M.T.W."/>
            <person name="Barker M.S."/>
            <person name="Rieseberg L.H."/>
            <person name="Dlugosch K.M."/>
        </authorList>
    </citation>
    <scope>NUCLEOTIDE SEQUENCE</scope>
    <source>
        <strain evidence="5">CAN-66</strain>
        <tissue evidence="5">Leaf</tissue>
    </source>
</reference>
<keyword evidence="4" id="KW-0732">Signal</keyword>
<dbReference type="EMBL" id="JARYMX010000003">
    <property type="protein sequence ID" value="KAJ9559202.1"/>
    <property type="molecule type" value="Genomic_DNA"/>
</dbReference>
<protein>
    <recommendedName>
        <fullName evidence="4">Dirigent protein</fullName>
    </recommendedName>
</protein>
<organism evidence="5 6">
    <name type="scientific">Centaurea solstitialis</name>
    <name type="common">yellow star-thistle</name>
    <dbReference type="NCBI Taxonomy" id="347529"/>
    <lineage>
        <taxon>Eukaryota</taxon>
        <taxon>Viridiplantae</taxon>
        <taxon>Streptophyta</taxon>
        <taxon>Embryophyta</taxon>
        <taxon>Tracheophyta</taxon>
        <taxon>Spermatophyta</taxon>
        <taxon>Magnoliopsida</taxon>
        <taxon>eudicotyledons</taxon>
        <taxon>Gunneridae</taxon>
        <taxon>Pentapetalae</taxon>
        <taxon>asterids</taxon>
        <taxon>campanulids</taxon>
        <taxon>Asterales</taxon>
        <taxon>Asteraceae</taxon>
        <taxon>Carduoideae</taxon>
        <taxon>Cardueae</taxon>
        <taxon>Centaureinae</taxon>
        <taxon>Centaurea</taxon>
    </lineage>
</organism>
<dbReference type="GO" id="GO:0009699">
    <property type="term" value="P:phenylpropanoid biosynthetic process"/>
    <property type="evidence" value="ECO:0007669"/>
    <property type="project" value="UniProtKB-ARBA"/>
</dbReference>
<feature type="chain" id="PRO_5041486066" description="Dirigent protein" evidence="4">
    <location>
        <begin position="26"/>
        <end position="378"/>
    </location>
</feature>
<dbReference type="GO" id="GO:0048046">
    <property type="term" value="C:apoplast"/>
    <property type="evidence" value="ECO:0007669"/>
    <property type="project" value="UniProtKB-SubCell"/>
</dbReference>
<comment type="subcellular location">
    <subcellularLocation>
        <location evidence="4">Secreted</location>
        <location evidence="4">Extracellular space</location>
        <location evidence="4">Apoplast</location>
    </subcellularLocation>
</comment>
<comment type="caution">
    <text evidence="5">The sequence shown here is derived from an EMBL/GenBank/DDBJ whole genome shotgun (WGS) entry which is preliminary data.</text>
</comment>
<keyword evidence="4" id="KW-0052">Apoplast</keyword>
<gene>
    <name evidence="5" type="ORF">OSB04_013816</name>
</gene>
<evidence type="ECO:0000256" key="2">
    <source>
        <dbReference type="ARBA" id="ARBA00011738"/>
    </source>
</evidence>
<dbReference type="AlphaFoldDB" id="A0AA38WFU5"/>
<dbReference type="Proteomes" id="UP001172457">
    <property type="component" value="Chromosome 3"/>
</dbReference>
<evidence type="ECO:0000256" key="1">
    <source>
        <dbReference type="ARBA" id="ARBA00010746"/>
    </source>
</evidence>
<keyword evidence="6" id="KW-1185">Reference proteome</keyword>
<evidence type="ECO:0000313" key="5">
    <source>
        <dbReference type="EMBL" id="KAJ9559202.1"/>
    </source>
</evidence>
<dbReference type="Gene3D" id="2.40.480.10">
    <property type="entry name" value="Allene oxide cyclase-like"/>
    <property type="match status" value="2"/>
</dbReference>
<sequence>MLKSPLKTQFLTTIFLLHVLTTLQSQPFSTNLSKKSLGFKKEKLTHLRFYFHDVVTGRHPTAIKVAAAATTNATLSQFGLVTMMDDPLTEGLRPGSKVVGRAQGIYASADLKDLSFLMVLNYCFTEGKYNGSSLSILGRNAVFAPMREMVVVGGSGLFRFAKGYAQAKTYSFDLKTGNAVVEYNLISPGFASGKPITQFFLYLPITMAQTLLKQNHIILIVLLFSLLIQGESHKFSRNLPSKSFPFKKEKISHLHFYFHDIVGGNHPTAIRVAEAAVTNTSVSLFGAVVMIDDPLTVGPERTSKIVGRAQGLYASADLDEFGLTMVLNYVFLEGKYNGSTLSILGRNQVMSAVREMPIVGGTGLFDLHVVMRLQRLIS</sequence>
<name>A0AA38WFU5_9ASTR</name>
<comment type="subunit">
    <text evidence="2 4">Homodimer.</text>
</comment>
<dbReference type="InterPro" id="IPR004265">
    <property type="entry name" value="Dirigent"/>
</dbReference>
<proteinExistence type="inferred from homology"/>
<dbReference type="PANTHER" id="PTHR21495">
    <property type="entry name" value="NUCLEOPORIN-RELATED"/>
    <property type="match status" value="1"/>
</dbReference>
<comment type="similarity">
    <text evidence="1 4">Belongs to the plant dirigent protein family.</text>
</comment>
<evidence type="ECO:0000256" key="3">
    <source>
        <dbReference type="ARBA" id="ARBA00022525"/>
    </source>
</evidence>
<comment type="function">
    <text evidence="4">Dirigent proteins impart stereoselectivity on the phenoxy radical-coupling reaction, yielding optically active lignans from two molecules of coniferyl alcohol in the biosynthesis of lignans, flavonolignans, and alkaloids and thus plays a central role in plant secondary metabolism.</text>
</comment>
<feature type="signal peptide" evidence="4">
    <location>
        <begin position="1"/>
        <end position="25"/>
    </location>
</feature>